<protein>
    <submittedName>
        <fullName evidence="3">PorT family protein</fullName>
    </submittedName>
</protein>
<reference evidence="3 4" key="1">
    <citation type="submission" date="2019-08" db="EMBL/GenBank/DDBJ databases">
        <title>Genome of Luteibaculum oceani JCM 18817.</title>
        <authorList>
            <person name="Bowman J.P."/>
        </authorList>
    </citation>
    <scope>NUCLEOTIDE SEQUENCE [LARGE SCALE GENOMIC DNA]</scope>
    <source>
        <strain evidence="3 4">JCM 18817</strain>
    </source>
</reference>
<dbReference type="RefSeq" id="WP_147012790.1">
    <property type="nucleotide sequence ID" value="NZ_VORB01000001.1"/>
</dbReference>
<name>A0A5C6VNW8_9FLAO</name>
<evidence type="ECO:0000256" key="1">
    <source>
        <dbReference type="SAM" id="SignalP"/>
    </source>
</evidence>
<dbReference type="OrthoDB" id="947434at2"/>
<dbReference type="Pfam" id="PF13568">
    <property type="entry name" value="OMP_b-brl_2"/>
    <property type="match status" value="1"/>
</dbReference>
<dbReference type="InterPro" id="IPR025665">
    <property type="entry name" value="Beta-barrel_OMP_2"/>
</dbReference>
<feature type="domain" description="Outer membrane protein beta-barrel" evidence="2">
    <location>
        <begin position="22"/>
        <end position="171"/>
    </location>
</feature>
<dbReference type="Proteomes" id="UP000321168">
    <property type="component" value="Unassembled WGS sequence"/>
</dbReference>
<keyword evidence="1" id="KW-0732">Signal</keyword>
<evidence type="ECO:0000313" key="4">
    <source>
        <dbReference type="Proteomes" id="UP000321168"/>
    </source>
</evidence>
<keyword evidence="4" id="KW-1185">Reference proteome</keyword>
<feature type="chain" id="PRO_5022725718" evidence="1">
    <location>
        <begin position="19"/>
        <end position="203"/>
    </location>
</feature>
<gene>
    <name evidence="3" type="ORF">FRX97_01860</name>
</gene>
<comment type="caution">
    <text evidence="3">The sequence shown here is derived from an EMBL/GenBank/DDBJ whole genome shotgun (WGS) entry which is preliminary data.</text>
</comment>
<dbReference type="EMBL" id="VORB01000001">
    <property type="protein sequence ID" value="TXC85395.1"/>
    <property type="molecule type" value="Genomic_DNA"/>
</dbReference>
<feature type="signal peptide" evidence="1">
    <location>
        <begin position="1"/>
        <end position="18"/>
    </location>
</feature>
<evidence type="ECO:0000313" key="3">
    <source>
        <dbReference type="EMBL" id="TXC85395.1"/>
    </source>
</evidence>
<sequence length="203" mass="23058">MKKFILLLLLSFPIVCSAQWKVGIGASGLVNRYFYEDESYFESKYDIGYSGNIYLERTFTPVFGVSIEPSYLVKGGKVTYQGVDFKSKTGYASVPVLANLHFLRIFTLAFGPEFSTKLTQEYSTSDPAVAAKEFYNNEFKDYEVSALAGLYFKILPKMDFGLRYSFAITNSGKFRPEDFSSENIKENAAKGKYAQFMLRIIFN</sequence>
<accession>A0A5C6VNW8</accession>
<proteinExistence type="predicted"/>
<organism evidence="3 4">
    <name type="scientific">Luteibaculum oceani</name>
    <dbReference type="NCBI Taxonomy" id="1294296"/>
    <lineage>
        <taxon>Bacteria</taxon>
        <taxon>Pseudomonadati</taxon>
        <taxon>Bacteroidota</taxon>
        <taxon>Flavobacteriia</taxon>
        <taxon>Flavobacteriales</taxon>
        <taxon>Luteibaculaceae</taxon>
        <taxon>Luteibaculum</taxon>
    </lineage>
</organism>
<evidence type="ECO:0000259" key="2">
    <source>
        <dbReference type="Pfam" id="PF13568"/>
    </source>
</evidence>
<dbReference type="AlphaFoldDB" id="A0A5C6VNW8"/>